<protein>
    <submittedName>
        <fullName evidence="3">Heparinase II/III family protein</fullName>
    </submittedName>
</protein>
<evidence type="ECO:0000313" key="4">
    <source>
        <dbReference type="Proteomes" id="UP000594681"/>
    </source>
</evidence>
<dbReference type="Gene3D" id="2.70.98.70">
    <property type="match status" value="1"/>
</dbReference>
<dbReference type="RefSeq" id="WP_165010772.1">
    <property type="nucleotide sequence ID" value="NZ_CP064954.1"/>
</dbReference>
<proteinExistence type="predicted"/>
<dbReference type="Gene3D" id="1.50.10.100">
    <property type="entry name" value="Chondroitin AC/alginate lyase"/>
    <property type="match status" value="1"/>
</dbReference>
<accession>A0A7T0KEQ0</accession>
<dbReference type="Pfam" id="PF07940">
    <property type="entry name" value="Hepar_II_III_C"/>
    <property type="match status" value="1"/>
</dbReference>
<dbReference type="AlphaFoldDB" id="A0A7T0KEQ0"/>
<evidence type="ECO:0000259" key="2">
    <source>
        <dbReference type="Pfam" id="PF07940"/>
    </source>
</evidence>
<dbReference type="KEGG" id="cliz:G7Y31_08505"/>
<sequence length="562" mass="62302">MPKNLEYIRIGESADGLYLSDPVPTDEQISHYLQFQRDPVIGSQTGLCKFEETDEEWTLVAILPISLAIAKEPTSLSIDWEQLQESEAQGNALWKYSVGFLPTLLEASSSPDLVTAVLDSLWAYTQTAEWEERAKWMTSLDHCLAVRLRALCTLFMQYSQQSFPVPTSLYSLLVNDVHTLVKGGNSYFPINNHGAMAAIALIHCCAVFPRSMAELSKLTEPPVPTVGAANLERIINEIFDHHGIAAENSPEYQRYWLTLLRPLQGLFESFPALAEELQRFFEALDIEHLLHNIEQALLMFTDLEGRLIPIGDSRPRKLSAPGPDEAILISEEMGFAVYRGQGTVFTFNAGSTNYAHKHCDDTSITLSHGGKNIILDSGYYSHDWNDERTIFTKSQSAHSGLFLTGLDDLHPGKLYWPGKERIKAQLKRLHPSEFHVEGVVEIDGVACLRREVKVQSGKRVDIVDSSTGSLDAYGNLLRRLILPAGCSVSISHGLVSIAIDDVTLQIFLSDSTLLEAVTATTAKETSPIRGWISPELNTLSAATCLEIPVALHQPSIMRLVLS</sequence>
<organism evidence="3 4">
    <name type="scientific">Corynebacterium lizhenjunii</name>
    <dbReference type="NCBI Taxonomy" id="2709394"/>
    <lineage>
        <taxon>Bacteria</taxon>
        <taxon>Bacillati</taxon>
        <taxon>Actinomycetota</taxon>
        <taxon>Actinomycetes</taxon>
        <taxon>Mycobacteriales</taxon>
        <taxon>Corynebacteriaceae</taxon>
        <taxon>Corynebacterium</taxon>
    </lineage>
</organism>
<dbReference type="Proteomes" id="UP000594681">
    <property type="component" value="Chromosome"/>
</dbReference>
<dbReference type="GO" id="GO:0030313">
    <property type="term" value="C:cell envelope"/>
    <property type="evidence" value="ECO:0007669"/>
    <property type="project" value="UniProtKB-SubCell"/>
</dbReference>
<dbReference type="InterPro" id="IPR008929">
    <property type="entry name" value="Chondroitin_lyas"/>
</dbReference>
<dbReference type="EMBL" id="CP064954">
    <property type="protein sequence ID" value="QPK78589.1"/>
    <property type="molecule type" value="Genomic_DNA"/>
</dbReference>
<gene>
    <name evidence="3" type="ORF">G7Y31_08505</name>
</gene>
<dbReference type="GO" id="GO:0016829">
    <property type="term" value="F:lyase activity"/>
    <property type="evidence" value="ECO:0007669"/>
    <property type="project" value="InterPro"/>
</dbReference>
<dbReference type="InterPro" id="IPR012480">
    <property type="entry name" value="Hepar_II_III_C"/>
</dbReference>
<evidence type="ECO:0000313" key="3">
    <source>
        <dbReference type="EMBL" id="QPK78589.1"/>
    </source>
</evidence>
<reference evidence="3 4" key="1">
    <citation type="submission" date="2020-11" db="EMBL/GenBank/DDBJ databases">
        <title>Corynebacterium sp. ZJ-599.</title>
        <authorList>
            <person name="Zhou J."/>
        </authorList>
    </citation>
    <scope>NUCLEOTIDE SEQUENCE [LARGE SCALE GENOMIC DNA]</scope>
    <source>
        <strain evidence="3 4">ZJ-599</strain>
    </source>
</reference>
<comment type="subcellular location">
    <subcellularLocation>
        <location evidence="1">Cell envelope</location>
    </subcellularLocation>
</comment>
<evidence type="ECO:0000256" key="1">
    <source>
        <dbReference type="ARBA" id="ARBA00004196"/>
    </source>
</evidence>
<name>A0A7T0KEQ0_9CORY</name>
<keyword evidence="4" id="KW-1185">Reference proteome</keyword>
<feature type="domain" description="Heparinase II/III-like C-terminal" evidence="2">
    <location>
        <begin position="332"/>
        <end position="465"/>
    </location>
</feature>